<evidence type="ECO:0000256" key="2">
    <source>
        <dbReference type="SAM" id="SignalP"/>
    </source>
</evidence>
<evidence type="ECO:0000313" key="4">
    <source>
        <dbReference type="Proteomes" id="UP000004994"/>
    </source>
</evidence>
<evidence type="ECO:0000313" key="3">
    <source>
        <dbReference type="EnsemblPlants" id="Solyc11g042925.1.1"/>
    </source>
</evidence>
<proteinExistence type="predicted"/>
<organism evidence="3">
    <name type="scientific">Solanum lycopersicum</name>
    <name type="common">Tomato</name>
    <name type="synonym">Lycopersicon esculentum</name>
    <dbReference type="NCBI Taxonomy" id="4081"/>
    <lineage>
        <taxon>Eukaryota</taxon>
        <taxon>Viridiplantae</taxon>
        <taxon>Streptophyta</taxon>
        <taxon>Embryophyta</taxon>
        <taxon>Tracheophyta</taxon>
        <taxon>Spermatophyta</taxon>
        <taxon>Magnoliopsida</taxon>
        <taxon>eudicotyledons</taxon>
        <taxon>Gunneridae</taxon>
        <taxon>Pentapetalae</taxon>
        <taxon>asterids</taxon>
        <taxon>lamiids</taxon>
        <taxon>Solanales</taxon>
        <taxon>Solanaceae</taxon>
        <taxon>Solanoideae</taxon>
        <taxon>Solaneae</taxon>
        <taxon>Solanum</taxon>
        <taxon>Solanum subgen. Lycopersicon</taxon>
    </lineage>
</organism>
<feature type="compositionally biased region" description="Polar residues" evidence="1">
    <location>
        <begin position="120"/>
        <end position="133"/>
    </location>
</feature>
<dbReference type="AlphaFoldDB" id="A0A3Q7JM37"/>
<evidence type="ECO:0000256" key="1">
    <source>
        <dbReference type="SAM" id="MobiDB-lite"/>
    </source>
</evidence>
<feature type="region of interest" description="Disordered" evidence="1">
    <location>
        <begin position="69"/>
        <end position="133"/>
    </location>
</feature>
<dbReference type="Proteomes" id="UP000004994">
    <property type="component" value="Chromosome 11"/>
</dbReference>
<dbReference type="InParanoid" id="A0A3Q7JM37"/>
<protein>
    <submittedName>
        <fullName evidence="3">Uncharacterized protein</fullName>
    </submittedName>
</protein>
<keyword evidence="2" id="KW-0732">Signal</keyword>
<reference evidence="3" key="2">
    <citation type="submission" date="2019-01" db="UniProtKB">
        <authorList>
            <consortium name="EnsemblPlants"/>
        </authorList>
    </citation>
    <scope>IDENTIFICATION</scope>
    <source>
        <strain evidence="3">cv. Heinz 1706</strain>
    </source>
</reference>
<name>A0A3Q7JM37_SOLLC</name>
<accession>A0A3Q7JM37</accession>
<reference evidence="3" key="1">
    <citation type="journal article" date="2012" name="Nature">
        <title>The tomato genome sequence provides insights into fleshy fruit evolution.</title>
        <authorList>
            <consortium name="Tomato Genome Consortium"/>
        </authorList>
    </citation>
    <scope>NUCLEOTIDE SEQUENCE [LARGE SCALE GENOMIC DNA]</scope>
    <source>
        <strain evidence="3">cv. Heinz 1706</strain>
    </source>
</reference>
<feature type="chain" id="PRO_5018583925" evidence="2">
    <location>
        <begin position="20"/>
        <end position="195"/>
    </location>
</feature>
<dbReference type="Gramene" id="Solyc11g042925.1.1">
    <property type="protein sequence ID" value="Solyc11g042925.1.1"/>
    <property type="gene ID" value="Solyc11g042925.1"/>
</dbReference>
<sequence>MSLCYWILLFLYFGKLCFDVSYKNVATGTSDASVGTSNVATETSVATAGNAATLDFTYVDAVIGSQSSPRVVPRAGLSSGCTPSASCTPCAGPRAGPKEIPRAGPRAGQSAGPSARCTPSAGSSPIRNQDQNRQRQLVMVSYLDQVAEKLRGLGNIDRVLHSATLTSSTPTNINLDYKSNGPRWKGRVTIIQRRL</sequence>
<feature type="signal peptide" evidence="2">
    <location>
        <begin position="1"/>
        <end position="19"/>
    </location>
</feature>
<dbReference type="EnsemblPlants" id="Solyc11g042925.1.1">
    <property type="protein sequence ID" value="Solyc11g042925.1.1"/>
    <property type="gene ID" value="Solyc11g042925.1"/>
</dbReference>
<keyword evidence="4" id="KW-1185">Reference proteome</keyword>